<dbReference type="InterPro" id="IPR051817">
    <property type="entry name" value="FDH_cytochrome_b556_subunit"/>
</dbReference>
<keyword evidence="15" id="KW-0732">Signal</keyword>
<dbReference type="PANTHER" id="PTHR30074">
    <property type="entry name" value="FORMATE DEHYDROGENASE, NITRATE-INDUCIBLE, CYTOCHROME B556 FDN SUBUNIT"/>
    <property type="match status" value="1"/>
</dbReference>
<evidence type="ECO:0000313" key="17">
    <source>
        <dbReference type="EMBL" id="AZP13082.1"/>
    </source>
</evidence>
<keyword evidence="7 14" id="KW-0812">Transmembrane</keyword>
<keyword evidence="8" id="KW-0479">Metal-binding</keyword>
<dbReference type="GO" id="GO:0009326">
    <property type="term" value="C:formate dehydrogenase complex"/>
    <property type="evidence" value="ECO:0007669"/>
    <property type="project" value="InterPro"/>
</dbReference>
<keyword evidence="5" id="KW-1003">Cell membrane</keyword>
<evidence type="ECO:0000256" key="1">
    <source>
        <dbReference type="ARBA" id="ARBA00001971"/>
    </source>
</evidence>
<evidence type="ECO:0000256" key="8">
    <source>
        <dbReference type="ARBA" id="ARBA00022723"/>
    </source>
</evidence>
<keyword evidence="18" id="KW-1185">Reference proteome</keyword>
<dbReference type="Proteomes" id="UP000275663">
    <property type="component" value="Chromosome"/>
</dbReference>
<feature type="transmembrane region" description="Helical" evidence="14">
    <location>
        <begin position="302"/>
        <end position="324"/>
    </location>
</feature>
<evidence type="ECO:0000256" key="5">
    <source>
        <dbReference type="ARBA" id="ARBA00022475"/>
    </source>
</evidence>
<dbReference type="EMBL" id="CP034464">
    <property type="protein sequence ID" value="AZP13082.1"/>
    <property type="molecule type" value="Genomic_DNA"/>
</dbReference>
<dbReference type="AlphaFoldDB" id="A0A3Q9BT72"/>
<keyword evidence="12 14" id="KW-0472">Membrane</keyword>
<feature type="transmembrane region" description="Helical" evidence="14">
    <location>
        <begin position="266"/>
        <end position="290"/>
    </location>
</feature>
<feature type="transmembrane region" description="Helical" evidence="14">
    <location>
        <begin position="165"/>
        <end position="184"/>
    </location>
</feature>
<dbReference type="OrthoDB" id="9790598at2"/>
<proteinExistence type="inferred from homology"/>
<sequence length="389" mass="41516">MKTLIAVVSLALASAASSLALAQNAPATAAETSASAVVTSANLGAVESIDILKQNQAERSRDQPGNAAPTFRLVNDGTKHYSSLPGLETGVLIQGKTQFPGQARATTAGEAWRQYRNGPLTMLGGWLLLTVAATIAGFYFWRGEIKLQTALTGRLIERFTPGERTLHWSMALSFVALAVSGMIILFGKHVLLPVFGLTLFGWLAFLCKNIHNFIGPVFTISIILFFIKFVKDNLPNATDLPWLAKFGGLVSGEHVSSGRFNAGEKILFWGAVVGLGLVVSASGLVLDMLVPALEYSRANMQIANIIHVIAAILAATMVMGHIYLGTLGMEGAYASMRTGYVDDAWAKEHHEAWYADIENGKVPRLRSEPAGNGSHAQPAHTANVSSSNA</sequence>
<dbReference type="InterPro" id="IPR016174">
    <property type="entry name" value="Di-haem_cyt_TM"/>
</dbReference>
<dbReference type="GO" id="GO:0046872">
    <property type="term" value="F:metal ion binding"/>
    <property type="evidence" value="ECO:0007669"/>
    <property type="project" value="UniProtKB-KW"/>
</dbReference>
<dbReference type="GO" id="GO:0015944">
    <property type="term" value="P:formate oxidation"/>
    <property type="evidence" value="ECO:0007669"/>
    <property type="project" value="TreeGrafter"/>
</dbReference>
<dbReference type="SUPFAM" id="SSF81342">
    <property type="entry name" value="Transmembrane di-heme cytochromes"/>
    <property type="match status" value="1"/>
</dbReference>
<feature type="compositionally biased region" description="Polar residues" evidence="13">
    <location>
        <begin position="380"/>
        <end position="389"/>
    </location>
</feature>
<evidence type="ECO:0000313" key="18">
    <source>
        <dbReference type="Proteomes" id="UP000275663"/>
    </source>
</evidence>
<feature type="transmembrane region" description="Helical" evidence="14">
    <location>
        <begin position="190"/>
        <end position="206"/>
    </location>
</feature>
<dbReference type="GO" id="GO:0022904">
    <property type="term" value="P:respiratory electron transport chain"/>
    <property type="evidence" value="ECO:0007669"/>
    <property type="project" value="InterPro"/>
</dbReference>
<dbReference type="GO" id="GO:0036397">
    <property type="term" value="F:formate dehydrogenase (quinone) activity"/>
    <property type="evidence" value="ECO:0007669"/>
    <property type="project" value="TreeGrafter"/>
</dbReference>
<keyword evidence="10 14" id="KW-1133">Transmembrane helix</keyword>
<evidence type="ECO:0000256" key="3">
    <source>
        <dbReference type="ARBA" id="ARBA00010747"/>
    </source>
</evidence>
<evidence type="ECO:0000259" key="16">
    <source>
        <dbReference type="Pfam" id="PF01292"/>
    </source>
</evidence>
<organism evidence="17 18">
    <name type="scientific">Undibacterium parvum</name>
    <dbReference type="NCBI Taxonomy" id="401471"/>
    <lineage>
        <taxon>Bacteria</taxon>
        <taxon>Pseudomonadati</taxon>
        <taxon>Pseudomonadota</taxon>
        <taxon>Betaproteobacteria</taxon>
        <taxon>Burkholderiales</taxon>
        <taxon>Oxalobacteraceae</taxon>
        <taxon>Undibacterium</taxon>
    </lineage>
</organism>
<feature type="region of interest" description="Disordered" evidence="13">
    <location>
        <begin position="364"/>
        <end position="389"/>
    </location>
</feature>
<keyword evidence="11" id="KW-0408">Iron</keyword>
<comment type="similarity">
    <text evidence="3">Belongs to the formate dehydrogenase gamma subunit family.</text>
</comment>
<dbReference type="InterPro" id="IPR006471">
    <property type="entry name" value="Formate_DH_gsu"/>
</dbReference>
<feature type="domain" description="Cytochrome b561 bacterial/Ni-hydrogenase" evidence="16">
    <location>
        <begin position="158"/>
        <end position="338"/>
    </location>
</feature>
<dbReference type="NCBIfam" id="TIGR01583">
    <property type="entry name" value="formate-DH-gamm"/>
    <property type="match status" value="1"/>
</dbReference>
<dbReference type="GO" id="GO:0005886">
    <property type="term" value="C:plasma membrane"/>
    <property type="evidence" value="ECO:0007669"/>
    <property type="project" value="UniProtKB-SubCell"/>
</dbReference>
<comment type="subcellular location">
    <subcellularLocation>
        <location evidence="2">Cell membrane</location>
        <topology evidence="2">Multi-pass membrane protein</topology>
    </subcellularLocation>
</comment>
<dbReference type="PANTHER" id="PTHR30074:SF6">
    <property type="entry name" value="FORMATE DEHYDROGENASE GAMMA SUBUNIT"/>
    <property type="match status" value="1"/>
</dbReference>
<evidence type="ECO:0000256" key="2">
    <source>
        <dbReference type="ARBA" id="ARBA00004651"/>
    </source>
</evidence>
<feature type="chain" id="PRO_5018771597" evidence="15">
    <location>
        <begin position="23"/>
        <end position="389"/>
    </location>
</feature>
<evidence type="ECO:0000256" key="4">
    <source>
        <dbReference type="ARBA" id="ARBA00022448"/>
    </source>
</evidence>
<feature type="transmembrane region" description="Helical" evidence="14">
    <location>
        <begin position="123"/>
        <end position="141"/>
    </location>
</feature>
<keyword evidence="6" id="KW-0349">Heme</keyword>
<dbReference type="GO" id="GO:0009061">
    <property type="term" value="P:anaerobic respiration"/>
    <property type="evidence" value="ECO:0007669"/>
    <property type="project" value="TreeGrafter"/>
</dbReference>
<dbReference type="Gene3D" id="1.20.950.20">
    <property type="entry name" value="Transmembrane di-heme cytochromes, Chain C"/>
    <property type="match status" value="1"/>
</dbReference>
<evidence type="ECO:0000256" key="7">
    <source>
        <dbReference type="ARBA" id="ARBA00022692"/>
    </source>
</evidence>
<evidence type="ECO:0000256" key="9">
    <source>
        <dbReference type="ARBA" id="ARBA00022982"/>
    </source>
</evidence>
<dbReference type="GO" id="GO:0009055">
    <property type="term" value="F:electron transfer activity"/>
    <property type="evidence" value="ECO:0007669"/>
    <property type="project" value="InterPro"/>
</dbReference>
<dbReference type="GO" id="GO:0008863">
    <property type="term" value="F:formate dehydrogenase (NAD+) activity"/>
    <property type="evidence" value="ECO:0007669"/>
    <property type="project" value="InterPro"/>
</dbReference>
<evidence type="ECO:0000256" key="15">
    <source>
        <dbReference type="SAM" id="SignalP"/>
    </source>
</evidence>
<dbReference type="InterPro" id="IPR011577">
    <property type="entry name" value="Cyt_b561_bac/Ni-Hgenase"/>
</dbReference>
<evidence type="ECO:0000256" key="14">
    <source>
        <dbReference type="SAM" id="Phobius"/>
    </source>
</evidence>
<dbReference type="KEGG" id="upv:EJN92_14390"/>
<evidence type="ECO:0000256" key="12">
    <source>
        <dbReference type="ARBA" id="ARBA00023136"/>
    </source>
</evidence>
<accession>A0A3Q9BT72</accession>
<evidence type="ECO:0000256" key="11">
    <source>
        <dbReference type="ARBA" id="ARBA00023004"/>
    </source>
</evidence>
<gene>
    <name evidence="17" type="ORF">EJN92_14390</name>
</gene>
<feature type="transmembrane region" description="Helical" evidence="14">
    <location>
        <begin position="213"/>
        <end position="230"/>
    </location>
</feature>
<keyword evidence="9" id="KW-0249">Electron transport</keyword>
<evidence type="ECO:0000256" key="13">
    <source>
        <dbReference type="SAM" id="MobiDB-lite"/>
    </source>
</evidence>
<reference evidence="17 18" key="1">
    <citation type="journal article" date="2011" name="Int. J. Syst. Evol. Microbiol.">
        <title>Description of Undibacterium oligocarboniphilum sp. nov., isolated from purified water, and Undibacterium pigrum strain CCUG 49012 as the type strain of Undibacterium parvum sp. nov., and emended descriptions of the genus Undibacterium and the species Undibacterium pigrum.</title>
        <authorList>
            <person name="Eder W."/>
            <person name="Wanner G."/>
            <person name="Ludwig W."/>
            <person name="Busse H.J."/>
            <person name="Ziemke-Kageler F."/>
            <person name="Lang E."/>
        </authorList>
    </citation>
    <scope>NUCLEOTIDE SEQUENCE [LARGE SCALE GENOMIC DNA]</scope>
    <source>
        <strain evidence="17 18">DSM 23061</strain>
    </source>
</reference>
<feature type="signal peptide" evidence="15">
    <location>
        <begin position="1"/>
        <end position="22"/>
    </location>
</feature>
<evidence type="ECO:0000256" key="6">
    <source>
        <dbReference type="ARBA" id="ARBA00022617"/>
    </source>
</evidence>
<name>A0A3Q9BT72_9BURK</name>
<protein>
    <submittedName>
        <fullName evidence="17">Formate dehydrogenase subunit gamma</fullName>
    </submittedName>
</protein>
<evidence type="ECO:0000256" key="10">
    <source>
        <dbReference type="ARBA" id="ARBA00022989"/>
    </source>
</evidence>
<dbReference type="Pfam" id="PF01292">
    <property type="entry name" value="Ni_hydr_CYTB"/>
    <property type="match status" value="1"/>
</dbReference>
<comment type="cofactor">
    <cofactor evidence="1">
        <name>heme</name>
        <dbReference type="ChEBI" id="CHEBI:30413"/>
    </cofactor>
</comment>
<dbReference type="RefSeq" id="WP_126128458.1">
    <property type="nucleotide sequence ID" value="NZ_CP034464.1"/>
</dbReference>
<keyword evidence="4" id="KW-0813">Transport</keyword>